<protein>
    <submittedName>
        <fullName evidence="2">Uncharacterized protein</fullName>
    </submittedName>
</protein>
<keyword evidence="3" id="KW-1185">Reference proteome</keyword>
<feature type="transmembrane region" description="Helical" evidence="1">
    <location>
        <begin position="6"/>
        <end position="27"/>
    </location>
</feature>
<keyword evidence="1" id="KW-0812">Transmembrane</keyword>
<feature type="transmembrane region" description="Helical" evidence="1">
    <location>
        <begin position="34"/>
        <end position="54"/>
    </location>
</feature>
<evidence type="ECO:0000313" key="3">
    <source>
        <dbReference type="Proteomes" id="UP000784294"/>
    </source>
</evidence>
<reference evidence="2" key="1">
    <citation type="submission" date="2018-11" db="EMBL/GenBank/DDBJ databases">
        <authorList>
            <consortium name="Pathogen Informatics"/>
        </authorList>
    </citation>
    <scope>NUCLEOTIDE SEQUENCE</scope>
</reference>
<gene>
    <name evidence="2" type="ORF">PXEA_LOCUS17318</name>
</gene>
<dbReference type="OrthoDB" id="10049971at2759"/>
<accession>A0A448WYX9</accession>
<evidence type="ECO:0000313" key="2">
    <source>
        <dbReference type="EMBL" id="VEL23878.1"/>
    </source>
</evidence>
<comment type="caution">
    <text evidence="2">The sequence shown here is derived from an EMBL/GenBank/DDBJ whole genome shotgun (WGS) entry which is preliminary data.</text>
</comment>
<dbReference type="EMBL" id="CAAALY010064525">
    <property type="protein sequence ID" value="VEL23878.1"/>
    <property type="molecule type" value="Genomic_DNA"/>
</dbReference>
<keyword evidence="1" id="KW-0472">Membrane</keyword>
<organism evidence="2 3">
    <name type="scientific">Protopolystoma xenopodis</name>
    <dbReference type="NCBI Taxonomy" id="117903"/>
    <lineage>
        <taxon>Eukaryota</taxon>
        <taxon>Metazoa</taxon>
        <taxon>Spiralia</taxon>
        <taxon>Lophotrochozoa</taxon>
        <taxon>Platyhelminthes</taxon>
        <taxon>Monogenea</taxon>
        <taxon>Polyopisthocotylea</taxon>
        <taxon>Polystomatidea</taxon>
        <taxon>Polystomatidae</taxon>
        <taxon>Protopolystoma</taxon>
    </lineage>
</organism>
<name>A0A448WYX9_9PLAT</name>
<feature type="transmembrane region" description="Helical" evidence="1">
    <location>
        <begin position="74"/>
        <end position="102"/>
    </location>
</feature>
<evidence type="ECO:0000256" key="1">
    <source>
        <dbReference type="SAM" id="Phobius"/>
    </source>
</evidence>
<keyword evidence="1" id="KW-1133">Transmembrane helix</keyword>
<sequence>MLNHTLLDSAAEIASASMVGSLFLLAIWSRLTKLGVLVGFWTSLITSFTTWITMDALQNQATETFLGSADESFLLSNTIIILISNSFALGFGFLLPIICGLVEYHRRPKDSTLENPWESTRDIDNPLIPWTELYSRY</sequence>
<dbReference type="AlphaFoldDB" id="A0A448WYX9"/>
<dbReference type="Proteomes" id="UP000784294">
    <property type="component" value="Unassembled WGS sequence"/>
</dbReference>
<proteinExistence type="predicted"/>